<keyword evidence="8" id="KW-0520">NAD</keyword>
<comment type="catalytic activity">
    <reaction evidence="9">
        <text>a 5'-end NAD(+)-phospho-ribonucleoside in mRNA + H2O = a 5'-end phospho-adenosine-phospho-ribonucleoside in mRNA + beta-nicotinamide D-ribonucleotide + 2 H(+)</text>
        <dbReference type="Rhea" id="RHEA:60876"/>
        <dbReference type="Rhea" id="RHEA-COMP:15698"/>
        <dbReference type="Rhea" id="RHEA-COMP:15719"/>
        <dbReference type="ChEBI" id="CHEBI:14649"/>
        <dbReference type="ChEBI" id="CHEBI:15377"/>
        <dbReference type="ChEBI" id="CHEBI:15378"/>
        <dbReference type="ChEBI" id="CHEBI:144029"/>
        <dbReference type="ChEBI" id="CHEBI:144051"/>
    </reaction>
    <physiologicalReaction direction="left-to-right" evidence="9">
        <dbReference type="Rhea" id="RHEA:60877"/>
    </physiologicalReaction>
</comment>
<dbReference type="PANTHER" id="PTHR42904">
    <property type="entry name" value="NUDIX HYDROLASE, NUDC SUBFAMILY"/>
    <property type="match status" value="1"/>
</dbReference>
<evidence type="ECO:0000259" key="10">
    <source>
        <dbReference type="PROSITE" id="PS51462"/>
    </source>
</evidence>
<dbReference type="Pfam" id="PF00293">
    <property type="entry name" value="NUDIX"/>
    <property type="match status" value="1"/>
</dbReference>
<dbReference type="Gene3D" id="3.90.79.20">
    <property type="match status" value="1"/>
</dbReference>
<sequence length="324" mass="34835">MSASPPVRTRVDRVTSASRPFIGEPLIDRCHADRDDPLANAARWADPGALLLSVGAHDEVAVLPGANPGDTVRLAPTPTSGERDDQRQLLIGVVQGRPWFITRDTPRAAAGQQIAPLRSLRLGPVAREIVWAGLAFLHWAESQPMCPSCHGTTRLTSGGPTRVCTACGREVFPRTDPAVISAVLDRQDRIALGRQPSWAPGRVSVLAGFVEAGEAAEHALVREVAEETGLRVTAARYLSSQPWPFPRSLMLGYVARAEGTISDGDHELDEARFYSRDQVRDLVAGGGLILPTPMSIARSMVDGWLDNRLPSPESGTDLSVPLSL</sequence>
<evidence type="ECO:0000256" key="6">
    <source>
        <dbReference type="ARBA" id="ARBA00022801"/>
    </source>
</evidence>
<comment type="cofactor">
    <cofactor evidence="1">
        <name>Mg(2+)</name>
        <dbReference type="ChEBI" id="CHEBI:18420"/>
    </cofactor>
</comment>
<proteinExistence type="inferred from homology"/>
<dbReference type="GO" id="GO:0046872">
    <property type="term" value="F:metal ion binding"/>
    <property type="evidence" value="ECO:0007669"/>
    <property type="project" value="UniProtKB-KW"/>
</dbReference>
<dbReference type="GO" id="GO:0035529">
    <property type="term" value="F:NADH pyrophosphatase activity"/>
    <property type="evidence" value="ECO:0007669"/>
    <property type="project" value="TreeGrafter"/>
</dbReference>
<dbReference type="InterPro" id="IPR000086">
    <property type="entry name" value="NUDIX_hydrolase_dom"/>
</dbReference>
<dbReference type="Proteomes" id="UP000285875">
    <property type="component" value="Chromosome"/>
</dbReference>
<keyword evidence="7" id="KW-0460">Magnesium</keyword>
<reference evidence="12" key="1">
    <citation type="submission" date="2017-12" db="EMBL/GenBank/DDBJ databases">
        <title>Whole genome sequencing of Acidipropionibacterium jensenii strains JS279 and JS280.</title>
        <authorList>
            <person name="Deptula P."/>
            <person name="Laine P."/>
            <person name="Smolander O.-P."/>
            <person name="Paulin L."/>
            <person name="Auvinen P."/>
            <person name="Varmanen P."/>
        </authorList>
    </citation>
    <scope>NUCLEOTIDE SEQUENCE [LARGE SCALE GENOMIC DNA]</scope>
    <source>
        <strain evidence="12">JS280</strain>
    </source>
</reference>
<protein>
    <recommendedName>
        <fullName evidence="4">NAD(+) diphosphatase</fullName>
        <ecNumber evidence="4">3.6.1.22</ecNumber>
    </recommendedName>
</protein>
<comment type="cofactor">
    <cofactor evidence="2">
        <name>Zn(2+)</name>
        <dbReference type="ChEBI" id="CHEBI:29105"/>
    </cofactor>
</comment>
<dbReference type="GO" id="GO:0006742">
    <property type="term" value="P:NADP+ catabolic process"/>
    <property type="evidence" value="ECO:0007669"/>
    <property type="project" value="TreeGrafter"/>
</dbReference>
<dbReference type="InterPro" id="IPR049734">
    <property type="entry name" value="NudC-like_C"/>
</dbReference>
<evidence type="ECO:0000256" key="9">
    <source>
        <dbReference type="ARBA" id="ARBA00023679"/>
    </source>
</evidence>
<dbReference type="SUPFAM" id="SSF55811">
    <property type="entry name" value="Nudix"/>
    <property type="match status" value="1"/>
</dbReference>
<evidence type="ECO:0000256" key="1">
    <source>
        <dbReference type="ARBA" id="ARBA00001946"/>
    </source>
</evidence>
<dbReference type="InterPro" id="IPR050241">
    <property type="entry name" value="NAD-cap_RNA_hydrolase_NudC"/>
</dbReference>
<evidence type="ECO:0000256" key="4">
    <source>
        <dbReference type="ARBA" id="ARBA00012381"/>
    </source>
</evidence>
<evidence type="ECO:0000256" key="8">
    <source>
        <dbReference type="ARBA" id="ARBA00023027"/>
    </source>
</evidence>
<keyword evidence="6" id="KW-0378">Hydrolase</keyword>
<dbReference type="EMBL" id="CP025570">
    <property type="protein sequence ID" value="AZZ39292.1"/>
    <property type="molecule type" value="Genomic_DNA"/>
</dbReference>
<dbReference type="CDD" id="cd03429">
    <property type="entry name" value="NUDIX_NADH_pyrophosphatase_Nudt13"/>
    <property type="match status" value="1"/>
</dbReference>
<dbReference type="PROSITE" id="PS00893">
    <property type="entry name" value="NUDIX_BOX"/>
    <property type="match status" value="1"/>
</dbReference>
<evidence type="ECO:0000313" key="12">
    <source>
        <dbReference type="Proteomes" id="UP000285875"/>
    </source>
</evidence>
<dbReference type="NCBIfam" id="NF001299">
    <property type="entry name" value="PRK00241.1"/>
    <property type="match status" value="1"/>
</dbReference>
<feature type="domain" description="Nudix hydrolase" evidence="10">
    <location>
        <begin position="174"/>
        <end position="302"/>
    </location>
</feature>
<dbReference type="InterPro" id="IPR015797">
    <property type="entry name" value="NUDIX_hydrolase-like_dom_sf"/>
</dbReference>
<dbReference type="InterPro" id="IPR020084">
    <property type="entry name" value="NUDIX_hydrolase_CS"/>
</dbReference>
<dbReference type="GO" id="GO:0019677">
    <property type="term" value="P:NAD+ catabolic process"/>
    <property type="evidence" value="ECO:0007669"/>
    <property type="project" value="TreeGrafter"/>
</dbReference>
<evidence type="ECO:0000256" key="3">
    <source>
        <dbReference type="ARBA" id="ARBA00009595"/>
    </source>
</evidence>
<evidence type="ECO:0000256" key="5">
    <source>
        <dbReference type="ARBA" id="ARBA00022723"/>
    </source>
</evidence>
<dbReference type="Gene3D" id="3.90.79.10">
    <property type="entry name" value="Nucleoside Triphosphate Pyrophosphohydrolase"/>
    <property type="match status" value="1"/>
</dbReference>
<dbReference type="EC" id="3.6.1.22" evidence="4"/>
<accession>A0A3Q9UDB1</accession>
<organism evidence="11 12">
    <name type="scientific">Acidipropionibacterium jensenii</name>
    <dbReference type="NCBI Taxonomy" id="1749"/>
    <lineage>
        <taxon>Bacteria</taxon>
        <taxon>Bacillati</taxon>
        <taxon>Actinomycetota</taxon>
        <taxon>Actinomycetes</taxon>
        <taxon>Propionibacteriales</taxon>
        <taxon>Propionibacteriaceae</taxon>
        <taxon>Acidipropionibacterium</taxon>
    </lineage>
</organism>
<dbReference type="PANTHER" id="PTHR42904:SF6">
    <property type="entry name" value="NAD-CAPPED RNA HYDROLASE NUDT12"/>
    <property type="match status" value="1"/>
</dbReference>
<dbReference type="GO" id="GO:0005829">
    <property type="term" value="C:cytosol"/>
    <property type="evidence" value="ECO:0007669"/>
    <property type="project" value="TreeGrafter"/>
</dbReference>
<gene>
    <name evidence="11" type="ORF">C0Z10_05495</name>
</gene>
<dbReference type="KEGG" id="aji:C0Z10_05495"/>
<dbReference type="AlphaFoldDB" id="A0A3Q9UDB1"/>
<comment type="similarity">
    <text evidence="3">Belongs to the Nudix hydrolase family. NudC subfamily.</text>
</comment>
<keyword evidence="5" id="KW-0479">Metal-binding</keyword>
<evidence type="ECO:0000256" key="7">
    <source>
        <dbReference type="ARBA" id="ARBA00022842"/>
    </source>
</evidence>
<name>A0A3Q9UDB1_9ACTN</name>
<evidence type="ECO:0000256" key="2">
    <source>
        <dbReference type="ARBA" id="ARBA00001947"/>
    </source>
</evidence>
<dbReference type="PROSITE" id="PS51462">
    <property type="entry name" value="NUDIX"/>
    <property type="match status" value="1"/>
</dbReference>
<evidence type="ECO:0000313" key="11">
    <source>
        <dbReference type="EMBL" id="AZZ39292.1"/>
    </source>
</evidence>